<keyword evidence="10" id="KW-1185">Reference proteome</keyword>
<comment type="similarity">
    <text evidence="2">Belongs to the YkuD family.</text>
</comment>
<evidence type="ECO:0000259" key="8">
    <source>
        <dbReference type="PROSITE" id="PS52029"/>
    </source>
</evidence>
<keyword evidence="6 7" id="KW-0961">Cell wall biogenesis/degradation</keyword>
<dbReference type="OrthoDB" id="9809748at2"/>
<comment type="caution">
    <text evidence="9">The sequence shown here is derived from an EMBL/GenBank/DDBJ whole genome shotgun (WGS) entry which is preliminary data.</text>
</comment>
<evidence type="ECO:0000256" key="5">
    <source>
        <dbReference type="ARBA" id="ARBA00022984"/>
    </source>
</evidence>
<dbReference type="InterPro" id="IPR038063">
    <property type="entry name" value="Transpep_catalytic_dom"/>
</dbReference>
<evidence type="ECO:0000256" key="7">
    <source>
        <dbReference type="PROSITE-ProRule" id="PRU01373"/>
    </source>
</evidence>
<dbReference type="InterPro" id="IPR005490">
    <property type="entry name" value="LD_TPept_cat_dom"/>
</dbReference>
<dbReference type="GO" id="GO:0016740">
    <property type="term" value="F:transferase activity"/>
    <property type="evidence" value="ECO:0007669"/>
    <property type="project" value="UniProtKB-KW"/>
</dbReference>
<evidence type="ECO:0000256" key="1">
    <source>
        <dbReference type="ARBA" id="ARBA00004752"/>
    </source>
</evidence>
<dbReference type="GO" id="GO:0071555">
    <property type="term" value="P:cell wall organization"/>
    <property type="evidence" value="ECO:0007669"/>
    <property type="project" value="UniProtKB-UniRule"/>
</dbReference>
<dbReference type="UniPathway" id="UPA00219"/>
<name>A0A256F6I3_9HYPH</name>
<protein>
    <submittedName>
        <fullName evidence="9">L,D-transpeptidase catalytic domain protein</fullName>
    </submittedName>
</protein>
<accession>A0A256F6I3</accession>
<gene>
    <name evidence="9" type="ORF">CEV32_2458</name>
</gene>
<reference evidence="9 10" key="1">
    <citation type="submission" date="2017-07" db="EMBL/GenBank/DDBJ databases">
        <title>Phylogenetic study on the rhizospheric bacterium Ochrobactrum sp. A44.</title>
        <authorList>
            <person name="Krzyzanowska D.M."/>
            <person name="Ossowicki A."/>
            <person name="Rajewska M."/>
            <person name="Maciag T."/>
            <person name="Kaczynski Z."/>
            <person name="Czerwicka M."/>
            <person name="Jafra S."/>
        </authorList>
    </citation>
    <scope>NUCLEOTIDE SEQUENCE [LARGE SCALE GENOMIC DNA]</scope>
    <source>
        <strain evidence="9 10">PR17</strain>
    </source>
</reference>
<evidence type="ECO:0000313" key="10">
    <source>
        <dbReference type="Proteomes" id="UP000216345"/>
    </source>
</evidence>
<evidence type="ECO:0000256" key="6">
    <source>
        <dbReference type="ARBA" id="ARBA00023316"/>
    </source>
</evidence>
<feature type="domain" description="L,D-TPase catalytic" evidence="8">
    <location>
        <begin position="42"/>
        <end position="179"/>
    </location>
</feature>
<evidence type="ECO:0000313" key="9">
    <source>
        <dbReference type="EMBL" id="OYR10021.1"/>
    </source>
</evidence>
<keyword evidence="3" id="KW-0808">Transferase</keyword>
<dbReference type="Proteomes" id="UP000216345">
    <property type="component" value="Unassembled WGS sequence"/>
</dbReference>
<dbReference type="RefSeq" id="WP_094578953.1">
    <property type="nucleotide sequence ID" value="NZ_JBHEEL010000006.1"/>
</dbReference>
<dbReference type="Gene3D" id="2.40.440.10">
    <property type="entry name" value="L,D-transpeptidase catalytic domain-like"/>
    <property type="match status" value="1"/>
</dbReference>
<feature type="active site" description="Proton donor/acceptor" evidence="7">
    <location>
        <position position="133"/>
    </location>
</feature>
<dbReference type="eggNOG" id="COG3034">
    <property type="taxonomic scope" value="Bacteria"/>
</dbReference>
<evidence type="ECO:0000256" key="3">
    <source>
        <dbReference type="ARBA" id="ARBA00022679"/>
    </source>
</evidence>
<organism evidence="9 10">
    <name type="scientific">Brucella rhizosphaerae</name>
    <dbReference type="NCBI Taxonomy" id="571254"/>
    <lineage>
        <taxon>Bacteria</taxon>
        <taxon>Pseudomonadati</taxon>
        <taxon>Pseudomonadota</taxon>
        <taxon>Alphaproteobacteria</taxon>
        <taxon>Hyphomicrobiales</taxon>
        <taxon>Brucellaceae</taxon>
        <taxon>Brucella/Ochrobactrum group</taxon>
        <taxon>Brucella</taxon>
    </lineage>
</organism>
<keyword evidence="4 7" id="KW-0133">Cell shape</keyword>
<dbReference type="GO" id="GO:0004180">
    <property type="term" value="F:carboxypeptidase activity"/>
    <property type="evidence" value="ECO:0007669"/>
    <property type="project" value="UniProtKB-ARBA"/>
</dbReference>
<keyword evidence="5 7" id="KW-0573">Peptidoglycan synthesis</keyword>
<dbReference type="Pfam" id="PF03734">
    <property type="entry name" value="YkuD"/>
    <property type="match status" value="1"/>
</dbReference>
<evidence type="ECO:0000256" key="4">
    <source>
        <dbReference type="ARBA" id="ARBA00022960"/>
    </source>
</evidence>
<dbReference type="AlphaFoldDB" id="A0A256F6I3"/>
<comment type="pathway">
    <text evidence="1 7">Cell wall biogenesis; peptidoglycan biosynthesis.</text>
</comment>
<dbReference type="PANTHER" id="PTHR36699:SF1">
    <property type="entry name" value="L,D-TRANSPEPTIDASE YAFK-RELATED"/>
    <property type="match status" value="1"/>
</dbReference>
<dbReference type="CDD" id="cd16913">
    <property type="entry name" value="YkuD_like"/>
    <property type="match status" value="1"/>
</dbReference>
<feature type="active site" description="Nucleophile" evidence="7">
    <location>
        <position position="155"/>
    </location>
</feature>
<evidence type="ECO:0000256" key="2">
    <source>
        <dbReference type="ARBA" id="ARBA00005992"/>
    </source>
</evidence>
<dbReference type="GO" id="GO:0008360">
    <property type="term" value="P:regulation of cell shape"/>
    <property type="evidence" value="ECO:0007669"/>
    <property type="project" value="UniProtKB-UniRule"/>
</dbReference>
<dbReference type="PANTHER" id="PTHR36699">
    <property type="entry name" value="LD-TRANSPEPTIDASE"/>
    <property type="match status" value="1"/>
</dbReference>
<dbReference type="GO" id="GO:0009252">
    <property type="term" value="P:peptidoglycan biosynthetic process"/>
    <property type="evidence" value="ECO:0007669"/>
    <property type="project" value="UniProtKB-UniPathway"/>
</dbReference>
<sequence length="180" mass="19538">MIKRILFAVVLIAVALFGYTKVMARIGSGEPPQPLPAEQQADAIKVYKGERRLTLLRDGMEIGSYRIALGGNGDGGHKAREGDQKTPEGTYKIDWRNPRSMAHLSLHVSYPNAADQSAADVAGYSPGGNIMIHGLPNGWGLLASVHHLWDWTDGCIGVTNAEMREIWSKVPNGTPINILP</sequence>
<dbReference type="PROSITE" id="PS52029">
    <property type="entry name" value="LD_TPASE"/>
    <property type="match status" value="1"/>
</dbReference>
<dbReference type="EMBL" id="NNRK01000034">
    <property type="protein sequence ID" value="OYR10021.1"/>
    <property type="molecule type" value="Genomic_DNA"/>
</dbReference>
<proteinExistence type="inferred from homology"/>
<dbReference type="SUPFAM" id="SSF141523">
    <property type="entry name" value="L,D-transpeptidase catalytic domain-like"/>
    <property type="match status" value="1"/>
</dbReference>